<organism evidence="1 2">
    <name type="scientific">Sorangium cellulosum</name>
    <name type="common">Polyangium cellulosum</name>
    <dbReference type="NCBI Taxonomy" id="56"/>
    <lineage>
        <taxon>Bacteria</taxon>
        <taxon>Pseudomonadati</taxon>
        <taxon>Myxococcota</taxon>
        <taxon>Polyangia</taxon>
        <taxon>Polyangiales</taxon>
        <taxon>Polyangiaceae</taxon>
        <taxon>Sorangium</taxon>
    </lineage>
</organism>
<gene>
    <name evidence="1" type="ORF">BE04_11510</name>
</gene>
<sequence length="77" mass="8829">MDRDERTGEVFLRVVGRRTAPPLGEPPPLESRDALATMARYRTRAPKGVFVYSSHAEMEADRLRWTVDAMIERARRG</sequence>
<evidence type="ECO:0000313" key="2">
    <source>
        <dbReference type="Proteomes" id="UP000075604"/>
    </source>
</evidence>
<accession>A0A150P842</accession>
<protein>
    <submittedName>
        <fullName evidence="1">Uncharacterized protein</fullName>
    </submittedName>
</protein>
<evidence type="ECO:0000313" key="1">
    <source>
        <dbReference type="EMBL" id="KYF51791.1"/>
    </source>
</evidence>
<name>A0A150P842_SORCE</name>
<dbReference type="AlphaFoldDB" id="A0A150P842"/>
<dbReference type="Proteomes" id="UP000075604">
    <property type="component" value="Unassembled WGS sequence"/>
</dbReference>
<comment type="caution">
    <text evidence="1">The sequence shown here is derived from an EMBL/GenBank/DDBJ whole genome shotgun (WGS) entry which is preliminary data.</text>
</comment>
<dbReference type="EMBL" id="JELX01003610">
    <property type="protein sequence ID" value="KYF51791.1"/>
    <property type="molecule type" value="Genomic_DNA"/>
</dbReference>
<proteinExistence type="predicted"/>
<reference evidence="1 2" key="1">
    <citation type="submission" date="2014-02" db="EMBL/GenBank/DDBJ databases">
        <title>The small core and large imbalanced accessory genome model reveals a collaborative survival strategy of Sorangium cellulosum strains in nature.</title>
        <authorList>
            <person name="Han K."/>
            <person name="Peng R."/>
            <person name="Blom J."/>
            <person name="Li Y.-Z."/>
        </authorList>
    </citation>
    <scope>NUCLEOTIDE SEQUENCE [LARGE SCALE GENOMIC DNA]</scope>
    <source>
        <strain evidence="1 2">So0157-18</strain>
    </source>
</reference>